<organism evidence="4 5">
    <name type="scientific">Helicobacter apodemus</name>
    <dbReference type="NCBI Taxonomy" id="135569"/>
    <lineage>
        <taxon>Bacteria</taxon>
        <taxon>Pseudomonadati</taxon>
        <taxon>Campylobacterota</taxon>
        <taxon>Epsilonproteobacteria</taxon>
        <taxon>Campylobacterales</taxon>
        <taxon>Helicobacteraceae</taxon>
        <taxon>Helicobacter</taxon>
    </lineage>
</organism>
<evidence type="ECO:0000313" key="4">
    <source>
        <dbReference type="EMBL" id="AWI34363.1"/>
    </source>
</evidence>
<dbReference type="RefSeq" id="WP_108911186.1">
    <property type="nucleotide sequence ID" value="NZ_CP021886.1"/>
</dbReference>
<dbReference type="SMART" id="SM00320">
    <property type="entry name" value="WD40"/>
    <property type="match status" value="3"/>
</dbReference>
<dbReference type="Pfam" id="PF00400">
    <property type="entry name" value="WD40"/>
    <property type="match status" value="1"/>
</dbReference>
<dbReference type="PROSITE" id="PS50082">
    <property type="entry name" value="WD_REPEATS_2"/>
    <property type="match status" value="1"/>
</dbReference>
<gene>
    <name evidence="4" type="ORF">CDV25_06030</name>
</gene>
<dbReference type="InterPro" id="IPR036322">
    <property type="entry name" value="WD40_repeat_dom_sf"/>
</dbReference>
<protein>
    <submittedName>
        <fullName evidence="4">Uncharacterized protein</fullName>
    </submittedName>
</protein>
<dbReference type="InterPro" id="IPR001680">
    <property type="entry name" value="WD40_rpt"/>
</dbReference>
<dbReference type="KEGG" id="had:CDV25_06030"/>
<proteinExistence type="predicted"/>
<feature type="repeat" description="WD" evidence="3">
    <location>
        <begin position="96"/>
        <end position="128"/>
    </location>
</feature>
<accession>A0A2U8FDX0</accession>
<dbReference type="Proteomes" id="UP000244890">
    <property type="component" value="Chromosome"/>
</dbReference>
<dbReference type="EMBL" id="CP021886">
    <property type="protein sequence ID" value="AWI34363.1"/>
    <property type="molecule type" value="Genomic_DNA"/>
</dbReference>
<evidence type="ECO:0000313" key="5">
    <source>
        <dbReference type="Proteomes" id="UP000244890"/>
    </source>
</evidence>
<evidence type="ECO:0000256" key="1">
    <source>
        <dbReference type="ARBA" id="ARBA00022574"/>
    </source>
</evidence>
<keyword evidence="2" id="KW-0677">Repeat</keyword>
<reference evidence="4 5" key="1">
    <citation type="submission" date="2017-06" db="EMBL/GenBank/DDBJ databases">
        <title>Complete genome of Helicobacter apodemus.</title>
        <authorList>
            <person name="Cho S."/>
        </authorList>
    </citation>
    <scope>NUCLEOTIDE SEQUENCE [LARGE SCALE GENOMIC DNA]</scope>
    <source>
        <strain evidence="5">SNUVETPUB-15-01</strain>
    </source>
</reference>
<dbReference type="InterPro" id="IPR015943">
    <property type="entry name" value="WD40/YVTN_repeat-like_dom_sf"/>
</dbReference>
<evidence type="ECO:0000256" key="3">
    <source>
        <dbReference type="PROSITE-ProRule" id="PRU00221"/>
    </source>
</evidence>
<sequence>MIKLKETHQLTGSILTIEQTGNSTFCVDNTFFITQINEGLKVEKTLCFAKDAQSFHRYSHACGISRDFYFCIPINENHKSFILEYENEKIKHIATLDDHDGDIETCKFSDNGEFFATGGQDGRVFIYDGKSFLPIASLMPRSDYISVISFSHNNEFIAISGYDKFTLIFDFLRHKVAFNLQMPDVVEASCFFEKSEKLLLICRNGDSIIFSLKEGKILSSKTPFAFWPTSIAIDEEENYALIGTRSDTLYVLSLKNNSKVIEIKNERPGIASLKFSNGFLYIGCVDGGLLIVDYNEGKEELKESIDRKAYKGAREIIDKNIFLSIHPLMTAFDEAWPEILDEAINLLNQDKVDQAVELVEPFVVDESKKSDFDFYLAQKDGVKDFLEHIDNKNYKKAYEMLKTAKFLVKTKAYEKLENIWHKAFFEAKKLLIENAQLNERLAKQHLQPFESTPKKELIAQLLHNADAFVKADNYIKSRNFKEYFSLTFKFSFLRETDLYKKVLLLGEKMLDNAVDLEKRLQYDEAKKIAETLLVFPNLKRFAQEKIVLIQQKESFLLAIENREIKKVYSMVNDNEQLRSMKQFKEFTKIFLTVYEAARVYAYEGNAKQVMITLGEYMEIPYWTDKIASLMKIAYLQQISDATYEADVNWDITIRRYCDRFGKSIELIKLLEGKPMEEFLDKFEEEGNSDGYRYHHFVEDIVIYIIQKEQDY</sequence>
<dbReference type="AlphaFoldDB" id="A0A2U8FDX0"/>
<dbReference type="SUPFAM" id="SSF50978">
    <property type="entry name" value="WD40 repeat-like"/>
    <property type="match status" value="1"/>
</dbReference>
<name>A0A2U8FDX0_9HELI</name>
<dbReference type="PANTHER" id="PTHR19857:SF8">
    <property type="entry name" value="ANGIO-ASSOCIATED MIGRATORY CELL PROTEIN"/>
    <property type="match status" value="1"/>
</dbReference>
<evidence type="ECO:0000256" key="2">
    <source>
        <dbReference type="ARBA" id="ARBA00022737"/>
    </source>
</evidence>
<dbReference type="PANTHER" id="PTHR19857">
    <property type="entry name" value="MITOCHONDRIAL DIVISION PROTEIN 1-RELATED"/>
    <property type="match status" value="1"/>
</dbReference>
<keyword evidence="1 3" id="KW-0853">WD repeat</keyword>
<dbReference type="Gene3D" id="2.130.10.10">
    <property type="entry name" value="YVTN repeat-like/Quinoprotein amine dehydrogenase"/>
    <property type="match status" value="2"/>
</dbReference>
<dbReference type="PROSITE" id="PS50294">
    <property type="entry name" value="WD_REPEATS_REGION"/>
    <property type="match status" value="1"/>
</dbReference>
<dbReference type="OrthoDB" id="5337252at2"/>
<dbReference type="InterPro" id="IPR051179">
    <property type="entry name" value="WD_repeat_multifunction"/>
</dbReference>